<feature type="domain" description="Era-type G" evidence="12">
    <location>
        <begin position="4"/>
        <end position="170"/>
    </location>
</feature>
<name>A0A1G6PI09_9FIRM</name>
<dbReference type="STRING" id="54121.SAMN04515653_11722"/>
<dbReference type="GO" id="GO:0005525">
    <property type="term" value="F:GTP binding"/>
    <property type="evidence" value="ECO:0007669"/>
    <property type="project" value="UniProtKB-UniRule"/>
</dbReference>
<dbReference type="Proteomes" id="UP000198945">
    <property type="component" value="Unassembled WGS sequence"/>
</dbReference>
<dbReference type="RefSeq" id="WP_073159178.1">
    <property type="nucleotide sequence ID" value="NZ_FMYT01000014.1"/>
</dbReference>
<evidence type="ECO:0000256" key="7">
    <source>
        <dbReference type="ARBA" id="ARBA00023136"/>
    </source>
</evidence>
<dbReference type="PANTHER" id="PTHR42698">
    <property type="entry name" value="GTPASE ERA"/>
    <property type="match status" value="1"/>
</dbReference>
<sequence>MSYKSGFVTVIGRPNVGKSTLINNLIGEKINIISPRPQTTRNSIKAIYTEDDGQIIFIDTPGIHEPRNELDKYMQDEAYSSLNGIDVIIFILDGSTYWGKNDQLIYNQIKNSDQEIIYVMNKIDKISNKELIKKQKSYSQKVGKEVVPISALNSKNTDNLLKEIFSKLPEGPQYYPEDMITDQIERFIFAEMIREKIFYLTREEVPYGVAVLVEEVKERKNDDYYIRANIYVEKKSHKGIIIGKNGKMLKKIGRAARKEIEDLMQTKVYLDLWVKVLKDWREKDNLLKRMGYK</sequence>
<comment type="subunit">
    <text evidence="8">Monomer.</text>
</comment>
<dbReference type="FunFam" id="3.30.300.20:FF:000003">
    <property type="entry name" value="GTPase Era"/>
    <property type="match status" value="1"/>
</dbReference>
<dbReference type="GO" id="GO:0070181">
    <property type="term" value="F:small ribosomal subunit rRNA binding"/>
    <property type="evidence" value="ECO:0007669"/>
    <property type="project" value="UniProtKB-UniRule"/>
</dbReference>
<dbReference type="EMBL" id="SOAA01000012">
    <property type="protein sequence ID" value="TDS31133.1"/>
    <property type="molecule type" value="Genomic_DNA"/>
</dbReference>
<dbReference type="OrthoDB" id="9805918at2"/>
<accession>A0A1G6PI09</accession>
<dbReference type="GO" id="GO:0000028">
    <property type="term" value="P:ribosomal small subunit assembly"/>
    <property type="evidence" value="ECO:0007669"/>
    <property type="project" value="TreeGrafter"/>
</dbReference>
<gene>
    <name evidence="8" type="primary">era</name>
    <name evidence="17" type="ORF">BY453_11232</name>
    <name evidence="18" type="ORF">C7954_11841</name>
    <name evidence="13" type="ORF">SAMN04488597_11433</name>
    <name evidence="14" type="ORF">SAMN04488598_10242</name>
    <name evidence="16" type="ORF">SAMN04515652_102140</name>
    <name evidence="15" type="ORF">SAMN04515654_11622</name>
</gene>
<evidence type="ECO:0000313" key="23">
    <source>
        <dbReference type="Proteomes" id="UP000295758"/>
    </source>
</evidence>
<keyword evidence="6 8" id="KW-0342">GTP-binding</keyword>
<dbReference type="Gene3D" id="3.30.300.20">
    <property type="match status" value="1"/>
</dbReference>
<feature type="binding site" evidence="8">
    <location>
        <begin position="12"/>
        <end position="19"/>
    </location>
    <ligand>
        <name>GTP</name>
        <dbReference type="ChEBI" id="CHEBI:37565"/>
    </ligand>
</feature>
<evidence type="ECO:0000259" key="11">
    <source>
        <dbReference type="PROSITE" id="PS50823"/>
    </source>
</evidence>
<keyword evidence="3 8" id="KW-0690">Ribosome biogenesis</keyword>
<evidence type="ECO:0000313" key="21">
    <source>
        <dbReference type="Proteomes" id="UP000199519"/>
    </source>
</evidence>
<evidence type="ECO:0000256" key="3">
    <source>
        <dbReference type="ARBA" id="ARBA00022517"/>
    </source>
</evidence>
<comment type="function">
    <text evidence="8">An essential GTPase that binds both GDP and GTP, with rapid nucleotide exchange. Plays a role in 16S rRNA processing and 30S ribosomal subunit biogenesis and possibly also in cell cycle regulation and energy metabolism.</text>
</comment>
<comment type="similarity">
    <text evidence="1 8 9 10">Belongs to the TRAFAC class TrmE-Era-EngA-EngB-Septin-like GTPase superfamily. Era GTPase family.</text>
</comment>
<evidence type="ECO:0000256" key="2">
    <source>
        <dbReference type="ARBA" id="ARBA00020484"/>
    </source>
</evidence>
<feature type="region of interest" description="G4" evidence="9">
    <location>
        <begin position="121"/>
        <end position="124"/>
    </location>
</feature>
<evidence type="ECO:0000256" key="8">
    <source>
        <dbReference type="HAMAP-Rule" id="MF_00367"/>
    </source>
</evidence>
<comment type="subcellular location">
    <subcellularLocation>
        <location evidence="8">Cytoplasm</location>
    </subcellularLocation>
    <subcellularLocation>
        <location evidence="8">Cell membrane</location>
        <topology evidence="8">Peripheral membrane protein</topology>
    </subcellularLocation>
</comment>
<evidence type="ECO:0000256" key="1">
    <source>
        <dbReference type="ARBA" id="ARBA00007921"/>
    </source>
</evidence>
<dbReference type="InterPro" id="IPR015946">
    <property type="entry name" value="KH_dom-like_a/b"/>
</dbReference>
<evidence type="ECO:0000313" key="24">
    <source>
        <dbReference type="Proteomes" id="UP000324896"/>
    </source>
</evidence>
<dbReference type="Proteomes" id="UP000295758">
    <property type="component" value="Unassembled WGS sequence"/>
</dbReference>
<reference evidence="15 20" key="2">
    <citation type="submission" date="2016-10" db="EMBL/GenBank/DDBJ databases">
        <authorList>
            <person name="de Groot N.N."/>
        </authorList>
    </citation>
    <scope>NUCLEOTIDE SEQUENCE [LARGE SCALE GENOMIC DNA]</scope>
    <source>
        <strain evidence="15 20">WG7</strain>
    </source>
</reference>
<evidence type="ECO:0000313" key="13">
    <source>
        <dbReference type="EMBL" id="SDC79783.1"/>
    </source>
</evidence>
<dbReference type="EMBL" id="SOEF01000018">
    <property type="protein sequence ID" value="TDX42995.1"/>
    <property type="molecule type" value="Genomic_DNA"/>
</dbReference>
<dbReference type="SUPFAM" id="SSF54814">
    <property type="entry name" value="Prokaryotic type KH domain (KH-domain type II)"/>
    <property type="match status" value="1"/>
</dbReference>
<feature type="domain" description="KH type-2" evidence="11">
    <location>
        <begin position="201"/>
        <end position="278"/>
    </location>
</feature>
<evidence type="ECO:0000256" key="10">
    <source>
        <dbReference type="RuleBase" id="RU003761"/>
    </source>
</evidence>
<dbReference type="PANTHER" id="PTHR42698:SF1">
    <property type="entry name" value="GTPASE ERA, MITOCHONDRIAL"/>
    <property type="match status" value="1"/>
</dbReference>
<dbReference type="CDD" id="cd04163">
    <property type="entry name" value="Era"/>
    <property type="match status" value="1"/>
</dbReference>
<protein>
    <recommendedName>
        <fullName evidence="2 8">GTPase Era</fullName>
    </recommendedName>
</protein>
<dbReference type="Proteomes" id="UP000324896">
    <property type="component" value="Unassembled WGS sequence"/>
</dbReference>
<evidence type="ECO:0000313" key="14">
    <source>
        <dbReference type="EMBL" id="SDE79722.1"/>
    </source>
</evidence>
<dbReference type="GO" id="GO:0005886">
    <property type="term" value="C:plasma membrane"/>
    <property type="evidence" value="ECO:0007669"/>
    <property type="project" value="UniProtKB-SubCell"/>
</dbReference>
<dbReference type="Proteomes" id="UP000295472">
    <property type="component" value="Unassembled WGS sequence"/>
</dbReference>
<dbReference type="InterPro" id="IPR005662">
    <property type="entry name" value="GTPase_Era-like"/>
</dbReference>
<evidence type="ECO:0000256" key="4">
    <source>
        <dbReference type="ARBA" id="ARBA00022741"/>
    </source>
</evidence>
<dbReference type="HAMAP" id="MF_00367">
    <property type="entry name" value="GTPase_Era"/>
    <property type="match status" value="1"/>
</dbReference>
<dbReference type="Pfam" id="PF01926">
    <property type="entry name" value="MMR_HSR1"/>
    <property type="match status" value="1"/>
</dbReference>
<dbReference type="Proteomes" id="UP000199519">
    <property type="component" value="Unassembled WGS sequence"/>
</dbReference>
<dbReference type="NCBIfam" id="TIGR00231">
    <property type="entry name" value="small_GTP"/>
    <property type="match status" value="1"/>
</dbReference>
<dbReference type="InterPro" id="IPR005225">
    <property type="entry name" value="Small_GTP-bd"/>
</dbReference>
<reference evidence="17 23" key="3">
    <citation type="submission" date="2019-03" db="EMBL/GenBank/DDBJ databases">
        <title>Deep subsurface shale carbon reservoir microbial communities from Ohio and West Virginia, USA.</title>
        <authorList>
            <person name="Wrighton K."/>
        </authorList>
    </citation>
    <scope>NUCLEOTIDE SEQUENCE [LARGE SCALE GENOMIC DNA]</scope>
    <source>
        <strain evidence="17 23">UTICA-S4D12</strain>
    </source>
</reference>
<dbReference type="CDD" id="cd22534">
    <property type="entry name" value="KH-II_Era"/>
    <property type="match status" value="1"/>
</dbReference>
<dbReference type="EMBL" id="FNBJ01000002">
    <property type="protein sequence ID" value="SDE79722.1"/>
    <property type="molecule type" value="Genomic_DNA"/>
</dbReference>
<dbReference type="InterPro" id="IPR004044">
    <property type="entry name" value="KH_dom_type_2"/>
</dbReference>
<dbReference type="PRINTS" id="PR00326">
    <property type="entry name" value="GTP1OBG"/>
</dbReference>
<evidence type="ECO:0000256" key="6">
    <source>
        <dbReference type="ARBA" id="ARBA00023134"/>
    </source>
</evidence>
<feature type="region of interest" description="G3" evidence="9">
    <location>
        <begin position="59"/>
        <end position="62"/>
    </location>
</feature>
<evidence type="ECO:0000259" key="12">
    <source>
        <dbReference type="PROSITE" id="PS51713"/>
    </source>
</evidence>
<feature type="region of interest" description="G1" evidence="9">
    <location>
        <begin position="12"/>
        <end position="19"/>
    </location>
</feature>
<reference evidence="18 22" key="4">
    <citation type="submission" date="2019-03" db="EMBL/GenBank/DDBJ databases">
        <title>Subsurface microbial communities from deep shales in Ohio and West Virginia, USA.</title>
        <authorList>
            <person name="Wrighton K."/>
        </authorList>
    </citation>
    <scope>NUCLEOTIDE SEQUENCE [LARGE SCALE GENOMIC DNA]</scope>
    <source>
        <strain evidence="18 22">DSMZ 11287</strain>
    </source>
</reference>
<dbReference type="GO" id="GO:0003924">
    <property type="term" value="F:GTPase activity"/>
    <property type="evidence" value="ECO:0007669"/>
    <property type="project" value="UniProtKB-UniRule"/>
</dbReference>
<dbReference type="NCBIfam" id="TIGR00436">
    <property type="entry name" value="era"/>
    <property type="match status" value="1"/>
</dbReference>
<evidence type="ECO:0000313" key="20">
    <source>
        <dbReference type="Proteomes" id="UP000198945"/>
    </source>
</evidence>
<dbReference type="Pfam" id="PF07650">
    <property type="entry name" value="KH_2"/>
    <property type="match status" value="1"/>
</dbReference>
<evidence type="ECO:0000313" key="16">
    <source>
        <dbReference type="EMBL" id="SES65892.1"/>
    </source>
</evidence>
<dbReference type="PROSITE" id="PS51713">
    <property type="entry name" value="G_ERA"/>
    <property type="match status" value="1"/>
</dbReference>
<dbReference type="EMBL" id="FMYT01000014">
    <property type="protein sequence ID" value="SDC79783.1"/>
    <property type="molecule type" value="Genomic_DNA"/>
</dbReference>
<keyword evidence="7 8" id="KW-0472">Membrane</keyword>
<dbReference type="FunFam" id="3.40.50.300:FF:000094">
    <property type="entry name" value="GTPase Era"/>
    <property type="match status" value="1"/>
</dbReference>
<keyword evidence="8" id="KW-0699">rRNA-binding</keyword>
<feature type="region of interest" description="G2" evidence="9">
    <location>
        <begin position="38"/>
        <end position="42"/>
    </location>
</feature>
<keyword evidence="21" id="KW-1185">Reference proteome</keyword>
<reference evidence="19 21" key="1">
    <citation type="submission" date="2016-10" db="EMBL/GenBank/DDBJ databases">
        <authorList>
            <person name="Varghese N."/>
            <person name="Submissions S."/>
        </authorList>
    </citation>
    <scope>NUCLEOTIDE SEQUENCE [LARGE SCALE GENOMIC DNA]</scope>
    <source>
        <strain evidence="13 24">WG10</strain>
        <strain evidence="14 21">WG2</strain>
        <strain evidence="16 19">WG5</strain>
    </source>
</reference>
<dbReference type="GO" id="GO:0043024">
    <property type="term" value="F:ribosomal small subunit binding"/>
    <property type="evidence" value="ECO:0007669"/>
    <property type="project" value="TreeGrafter"/>
</dbReference>
<evidence type="ECO:0000313" key="19">
    <source>
        <dbReference type="Proteomes" id="UP000198612"/>
    </source>
</evidence>
<dbReference type="GO" id="GO:0005829">
    <property type="term" value="C:cytosol"/>
    <property type="evidence" value="ECO:0007669"/>
    <property type="project" value="TreeGrafter"/>
</dbReference>
<dbReference type="InterPro" id="IPR027417">
    <property type="entry name" value="P-loop_NTPase"/>
</dbReference>
<evidence type="ECO:0000313" key="17">
    <source>
        <dbReference type="EMBL" id="TDS31133.1"/>
    </source>
</evidence>
<dbReference type="Gene3D" id="3.40.50.300">
    <property type="entry name" value="P-loop containing nucleotide triphosphate hydrolases"/>
    <property type="match status" value="1"/>
</dbReference>
<keyword evidence="5 8" id="KW-0694">RNA-binding</keyword>
<evidence type="ECO:0000313" key="18">
    <source>
        <dbReference type="EMBL" id="TDX42995.1"/>
    </source>
</evidence>
<proteinExistence type="inferred from homology"/>
<evidence type="ECO:0000313" key="22">
    <source>
        <dbReference type="Proteomes" id="UP000295472"/>
    </source>
</evidence>
<keyword evidence="4 8" id="KW-0547">Nucleotide-binding</keyword>
<dbReference type="GeneID" id="57012959"/>
<dbReference type="InterPro" id="IPR030388">
    <property type="entry name" value="G_ERA_dom"/>
</dbReference>
<keyword evidence="8" id="KW-0963">Cytoplasm</keyword>
<feature type="binding site" evidence="8">
    <location>
        <begin position="59"/>
        <end position="63"/>
    </location>
    <ligand>
        <name>GTP</name>
        <dbReference type="ChEBI" id="CHEBI:37565"/>
    </ligand>
</feature>
<dbReference type="PROSITE" id="PS50823">
    <property type="entry name" value="KH_TYPE_2"/>
    <property type="match status" value="1"/>
</dbReference>
<dbReference type="EMBL" id="FNEH01000016">
    <property type="protein sequence ID" value="SDI82060.1"/>
    <property type="molecule type" value="Genomic_DNA"/>
</dbReference>
<keyword evidence="8" id="KW-1003">Cell membrane</keyword>
<organism evidence="13 24">
    <name type="scientific">Halanaerobium congolense</name>
    <dbReference type="NCBI Taxonomy" id="54121"/>
    <lineage>
        <taxon>Bacteria</taxon>
        <taxon>Bacillati</taxon>
        <taxon>Bacillota</taxon>
        <taxon>Clostridia</taxon>
        <taxon>Halanaerobiales</taxon>
        <taxon>Halanaerobiaceae</taxon>
        <taxon>Halanaerobium</taxon>
    </lineage>
</organism>
<evidence type="ECO:0000256" key="9">
    <source>
        <dbReference type="PROSITE-ProRule" id="PRU01050"/>
    </source>
</evidence>
<feature type="binding site" evidence="8">
    <location>
        <begin position="121"/>
        <end position="124"/>
    </location>
    <ligand>
        <name>GTP</name>
        <dbReference type="ChEBI" id="CHEBI:37565"/>
    </ligand>
</feature>
<dbReference type="InterPro" id="IPR009019">
    <property type="entry name" value="KH_sf_prok-type"/>
</dbReference>
<dbReference type="InterPro" id="IPR006073">
    <property type="entry name" value="GTP-bd"/>
</dbReference>
<evidence type="ECO:0000256" key="5">
    <source>
        <dbReference type="ARBA" id="ARBA00022884"/>
    </source>
</evidence>
<dbReference type="Proteomes" id="UP000198612">
    <property type="component" value="Unassembled WGS sequence"/>
</dbReference>
<dbReference type="SUPFAM" id="SSF52540">
    <property type="entry name" value="P-loop containing nucleoside triphosphate hydrolases"/>
    <property type="match status" value="1"/>
</dbReference>
<dbReference type="NCBIfam" id="NF000908">
    <property type="entry name" value="PRK00089.1"/>
    <property type="match status" value="1"/>
</dbReference>
<feature type="region of interest" description="G5" evidence="9">
    <location>
        <begin position="149"/>
        <end position="151"/>
    </location>
</feature>
<evidence type="ECO:0000313" key="15">
    <source>
        <dbReference type="EMBL" id="SDI82060.1"/>
    </source>
</evidence>
<dbReference type="EMBL" id="FOHG01000002">
    <property type="protein sequence ID" value="SES65892.1"/>
    <property type="molecule type" value="Genomic_DNA"/>
</dbReference>
<dbReference type="AlphaFoldDB" id="A0A1G6PI09"/>